<dbReference type="InterPro" id="IPR013783">
    <property type="entry name" value="Ig-like_fold"/>
</dbReference>
<dbReference type="InterPro" id="IPR036097">
    <property type="entry name" value="HisK_dim/P_sf"/>
</dbReference>
<dbReference type="Gene3D" id="2.130.10.10">
    <property type="entry name" value="YVTN repeat-like/Quinoprotein amine dehydrogenase"/>
    <property type="match status" value="1"/>
</dbReference>
<organism evidence="6 7">
    <name type="scientific">Geothrix limicola</name>
    <dbReference type="NCBI Taxonomy" id="2927978"/>
    <lineage>
        <taxon>Bacteria</taxon>
        <taxon>Pseudomonadati</taxon>
        <taxon>Acidobacteriota</taxon>
        <taxon>Holophagae</taxon>
        <taxon>Holophagales</taxon>
        <taxon>Holophagaceae</taxon>
        <taxon>Geothrix</taxon>
    </lineage>
</organism>
<proteinExistence type="predicted"/>
<dbReference type="SMART" id="SM00387">
    <property type="entry name" value="HATPase_c"/>
    <property type="match status" value="1"/>
</dbReference>
<keyword evidence="4" id="KW-0732">Signal</keyword>
<evidence type="ECO:0000256" key="2">
    <source>
        <dbReference type="ARBA" id="ARBA00012438"/>
    </source>
</evidence>
<dbReference type="InterPro" id="IPR003594">
    <property type="entry name" value="HATPase_dom"/>
</dbReference>
<dbReference type="InterPro" id="IPR036890">
    <property type="entry name" value="HATPase_C_sf"/>
</dbReference>
<dbReference type="PANTHER" id="PTHR43547">
    <property type="entry name" value="TWO-COMPONENT HISTIDINE KINASE"/>
    <property type="match status" value="1"/>
</dbReference>
<name>A0ABQ5QEF6_9BACT</name>
<evidence type="ECO:0000256" key="3">
    <source>
        <dbReference type="ARBA" id="ARBA00022553"/>
    </source>
</evidence>
<dbReference type="SUPFAM" id="SSF47384">
    <property type="entry name" value="Homodimeric domain of signal transducing histidine kinase"/>
    <property type="match status" value="1"/>
</dbReference>
<dbReference type="EMBL" id="BSDE01000001">
    <property type="protein sequence ID" value="GLH72530.1"/>
    <property type="molecule type" value="Genomic_DNA"/>
</dbReference>
<comment type="catalytic activity">
    <reaction evidence="1">
        <text>ATP + protein L-histidine = ADP + protein N-phospho-L-histidine.</text>
        <dbReference type="EC" id="2.7.13.3"/>
    </reaction>
</comment>
<dbReference type="SUPFAM" id="SSF63829">
    <property type="entry name" value="Calcium-dependent phosphotriesterase"/>
    <property type="match status" value="1"/>
</dbReference>
<dbReference type="SMART" id="SM00388">
    <property type="entry name" value="HisKA"/>
    <property type="match status" value="1"/>
</dbReference>
<dbReference type="Gene3D" id="2.60.40.10">
    <property type="entry name" value="Immunoglobulins"/>
    <property type="match status" value="1"/>
</dbReference>
<keyword evidence="3" id="KW-0597">Phosphoprotein</keyword>
<dbReference type="InterPro" id="IPR003661">
    <property type="entry name" value="HisK_dim/P_dom"/>
</dbReference>
<dbReference type="CDD" id="cd00075">
    <property type="entry name" value="HATPase"/>
    <property type="match status" value="1"/>
</dbReference>
<evidence type="ECO:0000256" key="4">
    <source>
        <dbReference type="SAM" id="SignalP"/>
    </source>
</evidence>
<dbReference type="EC" id="2.7.13.3" evidence="2"/>
<comment type="caution">
    <text evidence="6">The sequence shown here is derived from an EMBL/GenBank/DDBJ whole genome shotgun (WGS) entry which is preliminary data.</text>
</comment>
<feature type="chain" id="PRO_5046378359" description="histidine kinase" evidence="4">
    <location>
        <begin position="18"/>
        <end position="1073"/>
    </location>
</feature>
<dbReference type="PROSITE" id="PS50109">
    <property type="entry name" value="HIS_KIN"/>
    <property type="match status" value="1"/>
</dbReference>
<sequence length="1073" mass="117488">MKRLLLLLLQWLLVLGAAGLRGGAPDPRPAPGSMDVGYPSIRNYSPRAYGADAQNWAVLQDPRGVVYVGNNRGVLAYDGVRWRLIPTPLRTVVRSLGMDESGRVYVGAVGEIGFLGAGIHGESEFVSLKEKLPEEARTFSDIWTTGHTSRGTFFQSREFLFLLKGDQVRVVKASTSFHMAFVVGDRIFVRQRDVGLQEWTGRGLVLVPGGERFAKESIFTMLPLSGSPSAAGEGILVGSRRIGLWQLDPGGLRPFRTSAESYLMTQGIYGGRRLENGTLALATIKGGVVLLDAEGRPQGILDRRSGLQSDNVKALCPDRDSGLWLALDSGISRIEWPSPFSSFDERCGLTGTAWAIQRFKGRMYVGTGQGAFVQGPAKPGDPRPRFEALEGVSTQCLAFLPLEDRLLFACSQGVFEIRDRRALPVRPSSNSALAFLRSRSNPSHIFIGMQGGLVLVDHPPGSAIWRDLGGIPGVGDDIYSMTEDGQGRLWLGTGSPAGALRVTFPAGWKGGASGPAPLVERFPADHGLSMPMQLRVLLWQGAILAATQSGVLRFDEARKCFVVEPRFAALFPEGPRAINALEPDQAGRIWLDTRDEVGEVHEAGVAVPGPEGTFRWEAAPYRRFAETPIEVIQAEPSGAVWFGGPSGVIRYDPALNNTSVSPERVLIRRVSKEGTLIFGGEGPLPMKAGEGPVLPFMKGALRFEFALPTFDVEASSQYQVHLDGYDREWSAWTPEAQKEYTNLPGGDYCFRVRGRDVYGRVSPEQGYAFRVLPPWYRKGWARLLFLGVAGLILAAGVRLRTRWLQNRNLALQRRIDLATEALRDRERLLASQAGELMRVNAQLLDLHQQKNQFLAMVVHDLRNPLTSIMLATQLLEEEEDLEQVRLRAQRIARESADMESLIGRFLDISALDSDGIATEPGRFSITGLVEHLRQRHEPKAQAKRIRLETVQTSEEVWGFADPKFIASVLDNLFSNAIKFSPFGTTVTIRVWGAEGRVRVAVQDQGPGLTEADQTQLFRRFSKLSAQPTGGEPSVGLGLSIAKQMVEACGGRIWVESVAGAGATFTIDLPGCEA</sequence>
<feature type="domain" description="Histidine kinase" evidence="5">
    <location>
        <begin position="856"/>
        <end position="1072"/>
    </location>
</feature>
<dbReference type="SUPFAM" id="SSF55874">
    <property type="entry name" value="ATPase domain of HSP90 chaperone/DNA topoisomerase II/histidine kinase"/>
    <property type="match status" value="1"/>
</dbReference>
<evidence type="ECO:0000259" key="5">
    <source>
        <dbReference type="PROSITE" id="PS50109"/>
    </source>
</evidence>
<dbReference type="Pfam" id="PF02518">
    <property type="entry name" value="HATPase_c"/>
    <property type="match status" value="1"/>
</dbReference>
<keyword evidence="7" id="KW-1185">Reference proteome</keyword>
<dbReference type="InterPro" id="IPR004358">
    <property type="entry name" value="Sig_transdc_His_kin-like_C"/>
</dbReference>
<dbReference type="Pfam" id="PF07494">
    <property type="entry name" value="Reg_prop"/>
    <property type="match status" value="1"/>
</dbReference>
<dbReference type="InterPro" id="IPR011110">
    <property type="entry name" value="Reg_prop"/>
</dbReference>
<evidence type="ECO:0000313" key="7">
    <source>
        <dbReference type="Proteomes" id="UP001165069"/>
    </source>
</evidence>
<dbReference type="InterPro" id="IPR005467">
    <property type="entry name" value="His_kinase_dom"/>
</dbReference>
<dbReference type="Proteomes" id="UP001165069">
    <property type="component" value="Unassembled WGS sequence"/>
</dbReference>
<protein>
    <recommendedName>
        <fullName evidence="2">histidine kinase</fullName>
        <ecNumber evidence="2">2.7.13.3</ecNumber>
    </recommendedName>
</protein>
<feature type="signal peptide" evidence="4">
    <location>
        <begin position="1"/>
        <end position="17"/>
    </location>
</feature>
<dbReference type="RefSeq" id="WP_285571274.1">
    <property type="nucleotide sequence ID" value="NZ_BSDE01000001.1"/>
</dbReference>
<dbReference type="PRINTS" id="PR00344">
    <property type="entry name" value="BCTRLSENSOR"/>
</dbReference>
<dbReference type="Gene3D" id="3.30.565.10">
    <property type="entry name" value="Histidine kinase-like ATPase, C-terminal domain"/>
    <property type="match status" value="1"/>
</dbReference>
<accession>A0ABQ5QEF6</accession>
<dbReference type="Pfam" id="PF00512">
    <property type="entry name" value="HisKA"/>
    <property type="match status" value="1"/>
</dbReference>
<gene>
    <name evidence="6" type="ORF">GETHLI_10320</name>
</gene>
<dbReference type="InterPro" id="IPR015943">
    <property type="entry name" value="WD40/YVTN_repeat-like_dom_sf"/>
</dbReference>
<evidence type="ECO:0000256" key="1">
    <source>
        <dbReference type="ARBA" id="ARBA00000085"/>
    </source>
</evidence>
<dbReference type="PANTHER" id="PTHR43547:SF2">
    <property type="entry name" value="HYBRID SIGNAL TRANSDUCTION HISTIDINE KINASE C"/>
    <property type="match status" value="1"/>
</dbReference>
<reference evidence="6 7" key="1">
    <citation type="journal article" date="2023" name="Antonie Van Leeuwenhoek">
        <title>Mesoterricola silvestris gen. nov., sp. nov., Mesoterricola sediminis sp. nov., Geothrix oryzae sp. nov., Geothrix edaphica sp. nov., Geothrix rubra sp. nov., and Geothrix limicola sp. nov., six novel members of Acidobacteriota isolated from soils.</title>
        <authorList>
            <person name="Itoh H."/>
            <person name="Sugisawa Y."/>
            <person name="Mise K."/>
            <person name="Xu Z."/>
            <person name="Kuniyasu M."/>
            <person name="Ushijima N."/>
            <person name="Kawano K."/>
            <person name="Kobayashi E."/>
            <person name="Shiratori Y."/>
            <person name="Masuda Y."/>
            <person name="Senoo K."/>
        </authorList>
    </citation>
    <scope>NUCLEOTIDE SEQUENCE [LARGE SCALE GENOMIC DNA]</scope>
    <source>
        <strain evidence="6 7">Red804</strain>
    </source>
</reference>
<dbReference type="Gene3D" id="1.10.287.130">
    <property type="match status" value="1"/>
</dbReference>
<dbReference type="CDD" id="cd00082">
    <property type="entry name" value="HisKA"/>
    <property type="match status" value="1"/>
</dbReference>
<evidence type="ECO:0000313" key="6">
    <source>
        <dbReference type="EMBL" id="GLH72530.1"/>
    </source>
</evidence>